<protein>
    <submittedName>
        <fullName evidence="6">NADPH-dependent FMN reductase</fullName>
    </submittedName>
</protein>
<dbReference type="GO" id="GO:0016491">
    <property type="term" value="F:oxidoreductase activity"/>
    <property type="evidence" value="ECO:0007669"/>
    <property type="project" value="InterPro"/>
</dbReference>
<evidence type="ECO:0000256" key="3">
    <source>
        <dbReference type="ARBA" id="ARBA00023163"/>
    </source>
</evidence>
<proteinExistence type="predicted"/>
<feature type="compositionally biased region" description="Low complexity" evidence="4">
    <location>
        <begin position="160"/>
        <end position="169"/>
    </location>
</feature>
<dbReference type="OrthoDB" id="9816011at2"/>
<feature type="domain" description="HTH araC/xylS-type" evidence="5">
    <location>
        <begin position="201"/>
        <end position="300"/>
    </location>
</feature>
<keyword evidence="7" id="KW-1185">Reference proteome</keyword>
<dbReference type="PROSITE" id="PS01124">
    <property type="entry name" value="HTH_ARAC_FAMILY_2"/>
    <property type="match status" value="1"/>
</dbReference>
<accession>A0A3D9ZQY4</accession>
<dbReference type="EMBL" id="QUMQ01000001">
    <property type="protein sequence ID" value="REF98892.1"/>
    <property type="molecule type" value="Genomic_DNA"/>
</dbReference>
<dbReference type="PANTHER" id="PTHR43280">
    <property type="entry name" value="ARAC-FAMILY TRANSCRIPTIONAL REGULATOR"/>
    <property type="match status" value="1"/>
</dbReference>
<dbReference type="Gene3D" id="1.10.10.60">
    <property type="entry name" value="Homeodomain-like"/>
    <property type="match status" value="2"/>
</dbReference>
<feature type="region of interest" description="Disordered" evidence="4">
    <location>
        <begin position="160"/>
        <end position="183"/>
    </location>
</feature>
<sequence length="328" mass="36080">MRTPSVLLISDCERFETQADQLIRHVRQTLVNGGAQVRVMLPDTAPQPMAGDVAASDAVIVVSRERNRSYSGTIKTLLDSLDVRTTSGKPFALISYGESRPAATAVDHLRVVVSALGGVPLPADVCMALKAVGSAGASVVDGAAADSIASLVGELLSYSRRAGPGTPRTGPERRPRAVTSTTRTGFEPAAQVDGKVYEGIALAVAYIKENYRDQSLSLDAVANAVYMSRYHFSRKFRQETGRRFIDYLIMLRMTEARKLLLQTNCTVTAISAEVGYRDLSNFERSFKKLYGTQPSQYRQRYARPAPERHRELIQLRQFESEPPVRRPA</sequence>
<dbReference type="InterPro" id="IPR018060">
    <property type="entry name" value="HTH_AraC"/>
</dbReference>
<keyword evidence="1" id="KW-0805">Transcription regulation</keyword>
<dbReference type="SUPFAM" id="SSF52218">
    <property type="entry name" value="Flavoproteins"/>
    <property type="match status" value="1"/>
</dbReference>
<dbReference type="InterPro" id="IPR005025">
    <property type="entry name" value="FMN_Rdtase-like_dom"/>
</dbReference>
<evidence type="ECO:0000256" key="4">
    <source>
        <dbReference type="SAM" id="MobiDB-lite"/>
    </source>
</evidence>
<dbReference type="PRINTS" id="PR00032">
    <property type="entry name" value="HTHARAC"/>
</dbReference>
<keyword evidence="3" id="KW-0804">Transcription</keyword>
<dbReference type="Pfam" id="PF03358">
    <property type="entry name" value="FMN_red"/>
    <property type="match status" value="1"/>
</dbReference>
<dbReference type="InterPro" id="IPR029039">
    <property type="entry name" value="Flavoprotein-like_sf"/>
</dbReference>
<comment type="caution">
    <text evidence="6">The sequence shown here is derived from an EMBL/GenBank/DDBJ whole genome shotgun (WGS) entry which is preliminary data.</text>
</comment>
<evidence type="ECO:0000313" key="7">
    <source>
        <dbReference type="Proteomes" id="UP000256913"/>
    </source>
</evidence>
<dbReference type="PANTHER" id="PTHR43280:SF28">
    <property type="entry name" value="HTH-TYPE TRANSCRIPTIONAL ACTIVATOR RHAS"/>
    <property type="match status" value="1"/>
</dbReference>
<name>A0A3D9ZQY4_9ACTN</name>
<gene>
    <name evidence="6" type="ORF">DFJ67_4917</name>
</gene>
<dbReference type="RefSeq" id="WP_116070126.1">
    <property type="nucleotide sequence ID" value="NZ_BONB01000004.1"/>
</dbReference>
<dbReference type="InterPro" id="IPR020449">
    <property type="entry name" value="Tscrpt_reg_AraC-type_HTH"/>
</dbReference>
<evidence type="ECO:0000313" key="6">
    <source>
        <dbReference type="EMBL" id="REF98892.1"/>
    </source>
</evidence>
<dbReference type="Pfam" id="PF12833">
    <property type="entry name" value="HTH_18"/>
    <property type="match status" value="1"/>
</dbReference>
<evidence type="ECO:0000259" key="5">
    <source>
        <dbReference type="PROSITE" id="PS01124"/>
    </source>
</evidence>
<dbReference type="GO" id="GO:0043565">
    <property type="term" value="F:sequence-specific DNA binding"/>
    <property type="evidence" value="ECO:0007669"/>
    <property type="project" value="InterPro"/>
</dbReference>
<keyword evidence="2" id="KW-0238">DNA-binding</keyword>
<evidence type="ECO:0000256" key="2">
    <source>
        <dbReference type="ARBA" id="ARBA00023125"/>
    </source>
</evidence>
<dbReference type="SUPFAM" id="SSF46689">
    <property type="entry name" value="Homeodomain-like"/>
    <property type="match status" value="2"/>
</dbReference>
<dbReference type="InterPro" id="IPR009057">
    <property type="entry name" value="Homeodomain-like_sf"/>
</dbReference>
<organism evidence="6 7">
    <name type="scientific">Asanoa ferruginea</name>
    <dbReference type="NCBI Taxonomy" id="53367"/>
    <lineage>
        <taxon>Bacteria</taxon>
        <taxon>Bacillati</taxon>
        <taxon>Actinomycetota</taxon>
        <taxon>Actinomycetes</taxon>
        <taxon>Micromonosporales</taxon>
        <taxon>Micromonosporaceae</taxon>
        <taxon>Asanoa</taxon>
    </lineage>
</organism>
<dbReference type="SMART" id="SM00342">
    <property type="entry name" value="HTH_ARAC"/>
    <property type="match status" value="1"/>
</dbReference>
<reference evidence="6 7" key="1">
    <citation type="submission" date="2018-08" db="EMBL/GenBank/DDBJ databases">
        <title>Sequencing the genomes of 1000 actinobacteria strains.</title>
        <authorList>
            <person name="Klenk H.-P."/>
        </authorList>
    </citation>
    <scope>NUCLEOTIDE SEQUENCE [LARGE SCALE GENOMIC DNA]</scope>
    <source>
        <strain evidence="6 7">DSM 44099</strain>
    </source>
</reference>
<dbReference type="AlphaFoldDB" id="A0A3D9ZQY4"/>
<evidence type="ECO:0000256" key="1">
    <source>
        <dbReference type="ARBA" id="ARBA00023015"/>
    </source>
</evidence>
<dbReference type="Proteomes" id="UP000256913">
    <property type="component" value="Unassembled WGS sequence"/>
</dbReference>
<dbReference type="GO" id="GO:0003700">
    <property type="term" value="F:DNA-binding transcription factor activity"/>
    <property type="evidence" value="ECO:0007669"/>
    <property type="project" value="InterPro"/>
</dbReference>
<dbReference type="Gene3D" id="3.40.50.360">
    <property type="match status" value="1"/>
</dbReference>